<dbReference type="SUPFAM" id="SSF103473">
    <property type="entry name" value="MFS general substrate transporter"/>
    <property type="match status" value="2"/>
</dbReference>
<feature type="transmembrane region" description="Helical" evidence="6">
    <location>
        <begin position="113"/>
        <end position="135"/>
    </location>
</feature>
<keyword evidence="3 6" id="KW-0812">Transmembrane</keyword>
<organism evidence="8 9">
    <name type="scientific">Oenococcus alcoholitolerans</name>
    <dbReference type="NCBI Taxonomy" id="931074"/>
    <lineage>
        <taxon>Bacteria</taxon>
        <taxon>Bacillati</taxon>
        <taxon>Bacillota</taxon>
        <taxon>Bacilli</taxon>
        <taxon>Lactobacillales</taxon>
        <taxon>Lactobacillaceae</taxon>
        <taxon>Oenococcus</taxon>
    </lineage>
</organism>
<dbReference type="EMBL" id="AXCV01000383">
    <property type="protein sequence ID" value="KGO27714.1"/>
    <property type="molecule type" value="Genomic_DNA"/>
</dbReference>
<dbReference type="Gene3D" id="1.20.1720.10">
    <property type="entry name" value="Multidrug resistance protein D"/>
    <property type="match status" value="1"/>
</dbReference>
<reference evidence="8 9" key="1">
    <citation type="journal article" date="2014" name="Antonie Van Leeuwenhoek">
        <title>Oenococcus alcoholitolerans sp. nov., a lactic acid bacteria isolated from cachaca and ethanol fermentation processes.</title>
        <authorList>
            <person name="Badotti F."/>
            <person name="Moreira A.P."/>
            <person name="Tonon L.A."/>
            <person name="de Lucena B.T."/>
            <person name="Gomes Fde C."/>
            <person name="Kruger R."/>
            <person name="Thompson C.C."/>
            <person name="de Morais M.A.Jr."/>
            <person name="Rosa C.A."/>
            <person name="Thompson F.L."/>
        </authorList>
    </citation>
    <scope>NUCLEOTIDE SEQUENCE [LARGE SCALE GENOMIC DNA]</scope>
    <source>
        <strain evidence="8 9">UFRJ-M7.2.18</strain>
    </source>
</reference>
<gene>
    <name evidence="8" type="ORF">Q757_07435</name>
</gene>
<dbReference type="PROSITE" id="PS50850">
    <property type="entry name" value="MFS"/>
    <property type="match status" value="1"/>
</dbReference>
<dbReference type="PANTHER" id="PTHR42718:SF9">
    <property type="entry name" value="MAJOR FACILITATOR SUPERFAMILY MULTIDRUG TRANSPORTER MFSC"/>
    <property type="match status" value="1"/>
</dbReference>
<evidence type="ECO:0000313" key="8">
    <source>
        <dbReference type="EMBL" id="KGO27714.1"/>
    </source>
</evidence>
<feature type="transmembrane region" description="Helical" evidence="6">
    <location>
        <begin position="271"/>
        <end position="288"/>
    </location>
</feature>
<feature type="non-terminal residue" evidence="8">
    <location>
        <position position="1"/>
    </location>
</feature>
<dbReference type="InterPro" id="IPR011701">
    <property type="entry name" value="MFS"/>
</dbReference>
<evidence type="ECO:0000256" key="4">
    <source>
        <dbReference type="ARBA" id="ARBA00022989"/>
    </source>
</evidence>
<name>A0ABR4XPN1_9LACO</name>
<dbReference type="Proteomes" id="UP000030023">
    <property type="component" value="Unassembled WGS sequence"/>
</dbReference>
<evidence type="ECO:0000256" key="3">
    <source>
        <dbReference type="ARBA" id="ARBA00022692"/>
    </source>
</evidence>
<evidence type="ECO:0000256" key="2">
    <source>
        <dbReference type="ARBA" id="ARBA00022448"/>
    </source>
</evidence>
<accession>A0ABR4XPN1</accession>
<feature type="transmembrane region" description="Helical" evidence="6">
    <location>
        <begin position="12"/>
        <end position="33"/>
    </location>
</feature>
<keyword evidence="5 6" id="KW-0472">Membrane</keyword>
<feature type="transmembrane region" description="Helical" evidence="6">
    <location>
        <begin position="54"/>
        <end position="75"/>
    </location>
</feature>
<dbReference type="PANTHER" id="PTHR42718">
    <property type="entry name" value="MAJOR FACILITATOR SUPERFAMILY MULTIDRUG TRANSPORTER MFSC"/>
    <property type="match status" value="1"/>
</dbReference>
<dbReference type="Gene3D" id="1.20.1250.20">
    <property type="entry name" value="MFS general substrate transporter like domains"/>
    <property type="match status" value="1"/>
</dbReference>
<sequence length="395" mass="43054">TIGSLLAGFSSLGFNFLIGARVFQAVGASMTMSNSFGITTSNFPFSMRTRAMSVIGMFVSLGAIAGPAIGGAILNYLSWEYIFWVNVPVGLISIIIGAKYFPKDTIEQRGSKIDWIGSAIFFALIAVFFIALNAAENLGFANPWIIGGLILSILLFYAFVRSQLVIKEPMIKLNIFKNQLYSVSLTTALLVFATNAYTNILMPFYLQDLRGLTPGQAGLILMAFPITNFFISPVSGWLGDKFDKELITLIGLVGLTLVQVGFLSINAASPFSLLVIILIGNGLFTAIFQSPNNALTMSTVPKPLLGIAGSVTALARNIGFIIGNTLATIMLFIFMSNIAGHHIESYPSHQPELFVESMHISFFFAGLMSLIALFLTIYRMASRKRLSRYIENEVH</sequence>
<feature type="domain" description="Major facilitator superfamily (MFS) profile" evidence="7">
    <location>
        <begin position="1"/>
        <end position="384"/>
    </location>
</feature>
<feature type="transmembrane region" description="Helical" evidence="6">
    <location>
        <begin position="81"/>
        <end position="101"/>
    </location>
</feature>
<comment type="subcellular location">
    <subcellularLocation>
        <location evidence="1">Cell membrane</location>
        <topology evidence="1">Multi-pass membrane protein</topology>
    </subcellularLocation>
</comment>
<evidence type="ECO:0000259" key="7">
    <source>
        <dbReference type="PROSITE" id="PS50850"/>
    </source>
</evidence>
<evidence type="ECO:0000313" key="9">
    <source>
        <dbReference type="Proteomes" id="UP000030023"/>
    </source>
</evidence>
<dbReference type="CDD" id="cd17321">
    <property type="entry name" value="MFS_MMR_MDR_like"/>
    <property type="match status" value="1"/>
</dbReference>
<feature type="transmembrane region" description="Helical" evidence="6">
    <location>
        <begin position="217"/>
        <end position="239"/>
    </location>
</feature>
<feature type="transmembrane region" description="Helical" evidence="6">
    <location>
        <begin position="246"/>
        <end position="265"/>
    </location>
</feature>
<evidence type="ECO:0000256" key="1">
    <source>
        <dbReference type="ARBA" id="ARBA00004651"/>
    </source>
</evidence>
<feature type="transmembrane region" description="Helical" evidence="6">
    <location>
        <begin position="359"/>
        <end position="378"/>
    </location>
</feature>
<feature type="transmembrane region" description="Helical" evidence="6">
    <location>
        <begin position="180"/>
        <end position="197"/>
    </location>
</feature>
<protein>
    <submittedName>
        <fullName evidence="8">MFS transporter</fullName>
    </submittedName>
</protein>
<keyword evidence="2" id="KW-0813">Transport</keyword>
<feature type="transmembrane region" description="Helical" evidence="6">
    <location>
        <begin position="318"/>
        <end position="339"/>
    </location>
</feature>
<dbReference type="InterPro" id="IPR036259">
    <property type="entry name" value="MFS_trans_sf"/>
</dbReference>
<evidence type="ECO:0000256" key="6">
    <source>
        <dbReference type="SAM" id="Phobius"/>
    </source>
</evidence>
<dbReference type="InterPro" id="IPR020846">
    <property type="entry name" value="MFS_dom"/>
</dbReference>
<proteinExistence type="predicted"/>
<keyword evidence="4 6" id="KW-1133">Transmembrane helix</keyword>
<comment type="caution">
    <text evidence="8">The sequence shown here is derived from an EMBL/GenBank/DDBJ whole genome shotgun (WGS) entry which is preliminary data.</text>
</comment>
<dbReference type="Pfam" id="PF07690">
    <property type="entry name" value="MFS_1"/>
    <property type="match status" value="1"/>
</dbReference>
<keyword evidence="9" id="KW-1185">Reference proteome</keyword>
<feature type="transmembrane region" description="Helical" evidence="6">
    <location>
        <begin position="141"/>
        <end position="160"/>
    </location>
</feature>
<evidence type="ECO:0000256" key="5">
    <source>
        <dbReference type="ARBA" id="ARBA00023136"/>
    </source>
</evidence>